<keyword evidence="4" id="KW-1185">Reference proteome</keyword>
<reference evidence="3" key="1">
    <citation type="submission" date="2020-02" db="EMBL/GenBank/DDBJ databases">
        <authorList>
            <person name="Scholz U."/>
            <person name="Mascher M."/>
            <person name="Fiebig A."/>
        </authorList>
    </citation>
    <scope>NUCLEOTIDE SEQUENCE</scope>
</reference>
<dbReference type="InterPro" id="IPR005135">
    <property type="entry name" value="Endo/exonuclease/phosphatase"/>
</dbReference>
<dbReference type="PANTHER" id="PTHR12121:SF74">
    <property type="entry name" value="CARBON CATABOLITE REPRESSOR PROTEIN 4 HOMOLOG 5"/>
    <property type="match status" value="1"/>
</dbReference>
<protein>
    <recommendedName>
        <fullName evidence="2">Endonuclease/exonuclease/phosphatase domain-containing protein</fullName>
    </recommendedName>
</protein>
<accession>A0A7I8KYN1</accession>
<evidence type="ECO:0000313" key="4">
    <source>
        <dbReference type="Proteomes" id="UP000663760"/>
    </source>
</evidence>
<dbReference type="AlphaFoldDB" id="A0A7I8KYN1"/>
<proteinExistence type="predicted"/>
<organism evidence="3 4">
    <name type="scientific">Spirodela intermedia</name>
    <name type="common">Intermediate duckweed</name>
    <dbReference type="NCBI Taxonomy" id="51605"/>
    <lineage>
        <taxon>Eukaryota</taxon>
        <taxon>Viridiplantae</taxon>
        <taxon>Streptophyta</taxon>
        <taxon>Embryophyta</taxon>
        <taxon>Tracheophyta</taxon>
        <taxon>Spermatophyta</taxon>
        <taxon>Magnoliopsida</taxon>
        <taxon>Liliopsida</taxon>
        <taxon>Araceae</taxon>
        <taxon>Lemnoideae</taxon>
        <taxon>Spirodela</taxon>
    </lineage>
</organism>
<feature type="compositionally biased region" description="Basic and acidic residues" evidence="1">
    <location>
        <begin position="1"/>
        <end position="21"/>
    </location>
</feature>
<dbReference type="Proteomes" id="UP000663760">
    <property type="component" value="Chromosome 9"/>
</dbReference>
<sequence>MRRTEDRSCFDRSRLPDRHEASLVPGHGKRRLKGGAAPIPRPKRRKTRGDGHRSRPWVFSSRDFSSCKKRFVIVSYNILGVENASRHPDLYQLVDPKNLEWDRRKRRIRKELRRYDPSILCFQEVDRFDDLASLLNKDGYVGVYQVRTGDASDGCAMFWKEEQFNLLHEENIQFQEFGLRNNVSQICVFKVIDTHKSTKPARSQCDRTLLVGNIHVLFNPNRGDVKLGQMRLFLEKAHEISEQWGNAPVVVAGDLNSMPQVEPRNIFPPP</sequence>
<gene>
    <name evidence="3" type="ORF">SI8410_09012803</name>
</gene>
<dbReference type="OrthoDB" id="428734at2759"/>
<dbReference type="PANTHER" id="PTHR12121">
    <property type="entry name" value="CARBON CATABOLITE REPRESSOR PROTEIN 4"/>
    <property type="match status" value="1"/>
</dbReference>
<dbReference type="Gene3D" id="3.60.10.10">
    <property type="entry name" value="Endonuclease/exonuclease/phosphatase"/>
    <property type="match status" value="1"/>
</dbReference>
<evidence type="ECO:0000259" key="2">
    <source>
        <dbReference type="Pfam" id="PF03372"/>
    </source>
</evidence>
<dbReference type="InterPro" id="IPR050410">
    <property type="entry name" value="CCR4/nocturin_mRNA_transcr"/>
</dbReference>
<dbReference type="GO" id="GO:0000175">
    <property type="term" value="F:3'-5'-RNA exonuclease activity"/>
    <property type="evidence" value="ECO:0007669"/>
    <property type="project" value="TreeGrafter"/>
</dbReference>
<evidence type="ECO:0000313" key="3">
    <source>
        <dbReference type="EMBL" id="CAA7402125.1"/>
    </source>
</evidence>
<evidence type="ECO:0000256" key="1">
    <source>
        <dbReference type="SAM" id="MobiDB-lite"/>
    </source>
</evidence>
<dbReference type="SUPFAM" id="SSF56219">
    <property type="entry name" value="DNase I-like"/>
    <property type="match status" value="1"/>
</dbReference>
<name>A0A7I8KYN1_SPIIN</name>
<feature type="region of interest" description="Disordered" evidence="1">
    <location>
        <begin position="1"/>
        <end position="54"/>
    </location>
</feature>
<dbReference type="Pfam" id="PF03372">
    <property type="entry name" value="Exo_endo_phos"/>
    <property type="match status" value="1"/>
</dbReference>
<feature type="domain" description="Endonuclease/exonuclease/phosphatase" evidence="2">
    <location>
        <begin position="75"/>
        <end position="259"/>
    </location>
</feature>
<dbReference type="EMBL" id="LR746272">
    <property type="protein sequence ID" value="CAA7402125.1"/>
    <property type="molecule type" value="Genomic_DNA"/>
</dbReference>
<dbReference type="InterPro" id="IPR036691">
    <property type="entry name" value="Endo/exonu/phosph_ase_sf"/>
</dbReference>